<dbReference type="AlphaFoldDB" id="A0A8J8NER7"/>
<organism evidence="1 2">
    <name type="scientific">Halteria grandinella</name>
    <dbReference type="NCBI Taxonomy" id="5974"/>
    <lineage>
        <taxon>Eukaryota</taxon>
        <taxon>Sar</taxon>
        <taxon>Alveolata</taxon>
        <taxon>Ciliophora</taxon>
        <taxon>Intramacronucleata</taxon>
        <taxon>Spirotrichea</taxon>
        <taxon>Stichotrichia</taxon>
        <taxon>Sporadotrichida</taxon>
        <taxon>Halteriidae</taxon>
        <taxon>Halteria</taxon>
    </lineage>
</organism>
<gene>
    <name evidence="1" type="ORF">FGO68_gene13472</name>
</gene>
<evidence type="ECO:0000313" key="1">
    <source>
        <dbReference type="EMBL" id="TNV73449.1"/>
    </source>
</evidence>
<dbReference type="EMBL" id="RRYP01018864">
    <property type="protein sequence ID" value="TNV73449.1"/>
    <property type="molecule type" value="Genomic_DNA"/>
</dbReference>
<comment type="caution">
    <text evidence="1">The sequence shown here is derived from an EMBL/GenBank/DDBJ whole genome shotgun (WGS) entry which is preliminary data.</text>
</comment>
<dbReference type="Proteomes" id="UP000785679">
    <property type="component" value="Unassembled WGS sequence"/>
</dbReference>
<protein>
    <submittedName>
        <fullName evidence="1">Uncharacterized protein</fullName>
    </submittedName>
</protein>
<reference evidence="1" key="1">
    <citation type="submission" date="2019-06" db="EMBL/GenBank/DDBJ databases">
        <authorList>
            <person name="Zheng W."/>
        </authorList>
    </citation>
    <scope>NUCLEOTIDE SEQUENCE</scope>
    <source>
        <strain evidence="1">QDHG01</strain>
    </source>
</reference>
<name>A0A8J8NER7_HALGN</name>
<keyword evidence="2" id="KW-1185">Reference proteome</keyword>
<sequence length="74" mass="8537">MRPKNLLILALKLITRKVIICRKARAGFKMQIKASGARCNSRIAWTYIRGMTSRVKNHRTLNLVRTIIVLLFKA</sequence>
<accession>A0A8J8NER7</accession>
<evidence type="ECO:0000313" key="2">
    <source>
        <dbReference type="Proteomes" id="UP000785679"/>
    </source>
</evidence>
<proteinExistence type="predicted"/>